<protein>
    <submittedName>
        <fullName evidence="2">Uncharacterized protein</fullName>
    </submittedName>
</protein>
<dbReference type="Proteomes" id="UP000234473">
    <property type="component" value="Unassembled WGS sequence"/>
</dbReference>
<proteinExistence type="predicted"/>
<evidence type="ECO:0000313" key="3">
    <source>
        <dbReference type="Proteomes" id="UP000234473"/>
    </source>
</evidence>
<gene>
    <name evidence="2" type="ORF">CWM98_35305</name>
</gene>
<feature type="non-terminal residue" evidence="2">
    <location>
        <position position="1"/>
    </location>
</feature>
<keyword evidence="1" id="KW-1133">Transmembrane helix</keyword>
<evidence type="ECO:0000313" key="2">
    <source>
        <dbReference type="EMBL" id="PLP37527.1"/>
    </source>
</evidence>
<reference evidence="2 3" key="2">
    <citation type="submission" date="2018-01" db="EMBL/GenBank/DDBJ databases">
        <title>Genomic study of Klebsiella pneumoniae.</title>
        <authorList>
            <person name="Yang Y."/>
            <person name="Bicalho R."/>
        </authorList>
    </citation>
    <scope>NUCLEOTIDE SEQUENCE [LARGE SCALE GENOMIC DNA]</scope>
    <source>
        <strain evidence="2 3">A5</strain>
    </source>
</reference>
<feature type="transmembrane region" description="Helical" evidence="1">
    <location>
        <begin position="12"/>
        <end position="34"/>
    </location>
</feature>
<comment type="caution">
    <text evidence="2">The sequence shown here is derived from an EMBL/GenBank/DDBJ whole genome shotgun (WGS) entry which is preliminary data.</text>
</comment>
<dbReference type="AlphaFoldDB" id="A0A2N5A468"/>
<reference evidence="2 3" key="1">
    <citation type="submission" date="2017-11" db="EMBL/GenBank/DDBJ databases">
        <authorList>
            <person name="Han C.G."/>
        </authorList>
    </citation>
    <scope>NUCLEOTIDE SEQUENCE [LARGE SCALE GENOMIC DNA]</scope>
    <source>
        <strain evidence="2 3">A5</strain>
    </source>
</reference>
<evidence type="ECO:0000256" key="1">
    <source>
        <dbReference type="SAM" id="Phobius"/>
    </source>
</evidence>
<dbReference type="EMBL" id="PICB01002914">
    <property type="protein sequence ID" value="PLP37527.1"/>
    <property type="molecule type" value="Genomic_DNA"/>
</dbReference>
<name>A0A2N5A468_KLEVA</name>
<accession>A0A2N5A468</accession>
<keyword evidence="1" id="KW-0472">Membrane</keyword>
<keyword evidence="1" id="KW-0812">Transmembrane</keyword>
<sequence length="64" mass="7836">QGRYRCQMTVIVVPAPLTLNAHFCLCLAYFSMWLENSRQPAHNVWVKKHRERRWQCNTHRYARY</sequence>
<organism evidence="2 3">
    <name type="scientific">Klebsiella variicola</name>
    <dbReference type="NCBI Taxonomy" id="244366"/>
    <lineage>
        <taxon>Bacteria</taxon>
        <taxon>Pseudomonadati</taxon>
        <taxon>Pseudomonadota</taxon>
        <taxon>Gammaproteobacteria</taxon>
        <taxon>Enterobacterales</taxon>
        <taxon>Enterobacteriaceae</taxon>
        <taxon>Klebsiella/Raoultella group</taxon>
        <taxon>Klebsiella</taxon>
        <taxon>Klebsiella pneumoniae complex</taxon>
    </lineage>
</organism>